<keyword evidence="2" id="KW-1185">Reference proteome</keyword>
<evidence type="ECO:0000313" key="1">
    <source>
        <dbReference type="EMBL" id="KAJ8674053.1"/>
    </source>
</evidence>
<dbReference type="Proteomes" id="UP001239111">
    <property type="component" value="Chromosome 3"/>
</dbReference>
<organism evidence="1 2">
    <name type="scientific">Eretmocerus hayati</name>
    <dbReference type="NCBI Taxonomy" id="131215"/>
    <lineage>
        <taxon>Eukaryota</taxon>
        <taxon>Metazoa</taxon>
        <taxon>Ecdysozoa</taxon>
        <taxon>Arthropoda</taxon>
        <taxon>Hexapoda</taxon>
        <taxon>Insecta</taxon>
        <taxon>Pterygota</taxon>
        <taxon>Neoptera</taxon>
        <taxon>Endopterygota</taxon>
        <taxon>Hymenoptera</taxon>
        <taxon>Apocrita</taxon>
        <taxon>Proctotrupomorpha</taxon>
        <taxon>Chalcidoidea</taxon>
        <taxon>Aphelinidae</taxon>
        <taxon>Aphelininae</taxon>
        <taxon>Eretmocerus</taxon>
    </lineage>
</organism>
<sequence length="571" mass="64654">MVSRISCNSQHEIHIGYFRKLAKISLISYHHENGKSAGAPTGGNKTTNLLYLCIYSSSDLEESQFFELSIIEISTRLPDDNEGEVIEFMSKLHVAKSNSMKIVEQEVEEMEVDENDEDLSDHQNDQMVQPGDSVPEPDASTGSENPVEFPRNDLYELLNSSLKGRELLGTYAHTKVLNVTDLKDIIVYEDISKNPLTHKVTTETFLKRRAEIIQLFPSEKNAIIYEPPSTDLNGGSVGARGYLYNYYKIVRHRLRQARILSSSRNTDSPPNDDSAANDNSVSDSTDALCLTDRENRGTYTLSEILKEWAKIRAKRIILLTGDQGKKKKSKKISLEQYYLSFQCLQFPHGNLLSLVQKKLVPPLRAPTYPTRFSTKWPEIAPKIISHFKSSKSTDVKKAIHEFQDLIDKGVHDDIIALLLISLSPRVPKKIKVGSGGSVKIRTLTREEISQSFILRVQIASERAKAQEKFELWLEALGIAKYPYITFVGKLPEVVAYVTFNGGNYHYPEPLKAVEACYKFLNALHIFPPSIPEFAWSVIDLLVYRFTWKTKINANICNFVRDIDPTLATEET</sequence>
<proteinExistence type="predicted"/>
<reference evidence="1" key="1">
    <citation type="submission" date="2023-04" db="EMBL/GenBank/DDBJ databases">
        <title>A chromosome-level genome assembly of the parasitoid wasp Eretmocerus hayati.</title>
        <authorList>
            <person name="Zhong Y."/>
            <person name="Liu S."/>
            <person name="Liu Y."/>
        </authorList>
    </citation>
    <scope>NUCLEOTIDE SEQUENCE</scope>
    <source>
        <strain evidence="1">ZJU_SS_LIU_2023</strain>
    </source>
</reference>
<dbReference type="EMBL" id="CM056743">
    <property type="protein sequence ID" value="KAJ8674053.1"/>
    <property type="molecule type" value="Genomic_DNA"/>
</dbReference>
<evidence type="ECO:0000313" key="2">
    <source>
        <dbReference type="Proteomes" id="UP001239111"/>
    </source>
</evidence>
<comment type="caution">
    <text evidence="1">The sequence shown here is derived from an EMBL/GenBank/DDBJ whole genome shotgun (WGS) entry which is preliminary data.</text>
</comment>
<protein>
    <submittedName>
        <fullName evidence="1">Uncharacterized protein</fullName>
    </submittedName>
</protein>
<gene>
    <name evidence="1" type="ORF">QAD02_005315</name>
</gene>
<accession>A0ACC2NT54</accession>
<name>A0ACC2NT54_9HYME</name>